<gene>
    <name evidence="3" type="ORF">SAMN05216559_3679</name>
</gene>
<accession>A0A1I6M3D7</accession>
<evidence type="ECO:0000313" key="3">
    <source>
        <dbReference type="EMBL" id="SFS10196.1"/>
    </source>
</evidence>
<feature type="domain" description="SHOCT" evidence="2">
    <location>
        <begin position="89"/>
        <end position="115"/>
    </location>
</feature>
<evidence type="ECO:0000313" key="4">
    <source>
        <dbReference type="Proteomes" id="UP000199062"/>
    </source>
</evidence>
<organism evidence="3 4">
    <name type="scientific">Halomicrobium zhouii</name>
    <dbReference type="NCBI Taxonomy" id="767519"/>
    <lineage>
        <taxon>Archaea</taxon>
        <taxon>Methanobacteriati</taxon>
        <taxon>Methanobacteriota</taxon>
        <taxon>Stenosarchaea group</taxon>
        <taxon>Halobacteria</taxon>
        <taxon>Halobacteriales</taxon>
        <taxon>Haloarculaceae</taxon>
        <taxon>Halomicrobium</taxon>
    </lineage>
</organism>
<feature type="transmembrane region" description="Helical" evidence="1">
    <location>
        <begin position="53"/>
        <end position="77"/>
    </location>
</feature>
<name>A0A1I6M3D7_9EURY</name>
<keyword evidence="1" id="KW-1133">Transmembrane helix</keyword>
<dbReference type="STRING" id="767519.SAMN05216559_3679"/>
<keyword evidence="1" id="KW-0472">Membrane</keyword>
<keyword evidence="1" id="KW-0812">Transmembrane</keyword>
<dbReference type="AlphaFoldDB" id="A0A1I6M3D7"/>
<feature type="transmembrane region" description="Helical" evidence="1">
    <location>
        <begin position="12"/>
        <end position="33"/>
    </location>
</feature>
<evidence type="ECO:0000259" key="2">
    <source>
        <dbReference type="Pfam" id="PF09851"/>
    </source>
</evidence>
<proteinExistence type="predicted"/>
<reference evidence="3 4" key="1">
    <citation type="submission" date="2016-10" db="EMBL/GenBank/DDBJ databases">
        <authorList>
            <person name="de Groot N.N."/>
        </authorList>
    </citation>
    <scope>NUCLEOTIDE SEQUENCE [LARGE SCALE GENOMIC DNA]</scope>
    <source>
        <strain evidence="3 4">CGMCC 1.10457</strain>
    </source>
</reference>
<dbReference type="OrthoDB" id="53394at2157"/>
<dbReference type="InterPro" id="IPR018649">
    <property type="entry name" value="SHOCT"/>
</dbReference>
<protein>
    <submittedName>
        <fullName evidence="3">Putative membrane protein</fullName>
    </submittedName>
</protein>
<dbReference type="Proteomes" id="UP000199062">
    <property type="component" value="Unassembled WGS sequence"/>
</dbReference>
<evidence type="ECO:0000256" key="1">
    <source>
        <dbReference type="SAM" id="Phobius"/>
    </source>
</evidence>
<dbReference type="Pfam" id="PF09851">
    <property type="entry name" value="SHOCT"/>
    <property type="match status" value="1"/>
</dbReference>
<sequence>MSSPTELDAVSVVLLVVGAIVALPMIVMALGFGGMMGYGGMMGGGAMGAGSGWWPLFGLLVPLLFLLVLLGGGYVLARRLVSDRPSRDAALEELRVAYARGDLTDEEFETRRERLERSE</sequence>
<keyword evidence="4" id="KW-1185">Reference proteome</keyword>
<dbReference type="RefSeq" id="WP_089818434.1">
    <property type="nucleotide sequence ID" value="NZ_FOZK01000004.1"/>
</dbReference>
<dbReference type="EMBL" id="FOZK01000004">
    <property type="protein sequence ID" value="SFS10196.1"/>
    <property type="molecule type" value="Genomic_DNA"/>
</dbReference>